<dbReference type="PROSITE" id="PS51330">
    <property type="entry name" value="DHFR_2"/>
    <property type="match status" value="1"/>
</dbReference>
<keyword evidence="5 7" id="KW-0521">NADP</keyword>
<comment type="similarity">
    <text evidence="2 7">Belongs to the dihydrofolate reductase family.</text>
</comment>
<dbReference type="EMBL" id="CP070228">
    <property type="protein sequence ID" value="QRV02571.1"/>
    <property type="molecule type" value="Genomic_DNA"/>
</dbReference>
<comment type="catalytic activity">
    <reaction evidence="7">
        <text>(6S)-5,6,7,8-tetrahydrofolate + NADP(+) = 7,8-dihydrofolate + NADPH + H(+)</text>
        <dbReference type="Rhea" id="RHEA:15009"/>
        <dbReference type="ChEBI" id="CHEBI:15378"/>
        <dbReference type="ChEBI" id="CHEBI:57451"/>
        <dbReference type="ChEBI" id="CHEBI:57453"/>
        <dbReference type="ChEBI" id="CHEBI:57783"/>
        <dbReference type="ChEBI" id="CHEBI:58349"/>
        <dbReference type="EC" id="1.5.1.3"/>
    </reaction>
</comment>
<evidence type="ECO:0000259" key="8">
    <source>
        <dbReference type="PROSITE" id="PS51330"/>
    </source>
</evidence>
<proteinExistence type="inferred from homology"/>
<dbReference type="InterPro" id="IPR024072">
    <property type="entry name" value="DHFR-like_dom_sf"/>
</dbReference>
<evidence type="ECO:0000313" key="9">
    <source>
        <dbReference type="EMBL" id="QRV02571.1"/>
    </source>
</evidence>
<protein>
    <recommendedName>
        <fullName evidence="3 7">Dihydrofolate reductase</fullName>
        <ecNumber evidence="3 7">1.5.1.3</ecNumber>
    </recommendedName>
</protein>
<name>A0ABX7IHF9_9ACTO</name>
<gene>
    <name evidence="9" type="ORF">JTE88_02120</name>
</gene>
<evidence type="ECO:0000256" key="1">
    <source>
        <dbReference type="ARBA" id="ARBA00004903"/>
    </source>
</evidence>
<accession>A0ABX7IHF9</accession>
<evidence type="ECO:0000256" key="7">
    <source>
        <dbReference type="PIRNR" id="PIRNR000194"/>
    </source>
</evidence>
<dbReference type="PANTHER" id="PTHR48069">
    <property type="entry name" value="DIHYDROFOLATE REDUCTASE"/>
    <property type="match status" value="1"/>
</dbReference>
<evidence type="ECO:0000256" key="5">
    <source>
        <dbReference type="ARBA" id="ARBA00022857"/>
    </source>
</evidence>
<dbReference type="PRINTS" id="PR00070">
    <property type="entry name" value="DHFR"/>
</dbReference>
<dbReference type="Gene3D" id="3.40.430.10">
    <property type="entry name" value="Dihydrofolate Reductase, subunit A"/>
    <property type="match status" value="1"/>
</dbReference>
<comment type="pathway">
    <text evidence="1 7">Cofactor biosynthesis; tetrahydrofolate biosynthesis; 5,6,7,8-tetrahydrofolate from 7,8-dihydrofolate: step 1/1.</text>
</comment>
<evidence type="ECO:0000313" key="10">
    <source>
        <dbReference type="Proteomes" id="UP000602653"/>
    </source>
</evidence>
<reference evidence="9 10" key="1">
    <citation type="submission" date="2021-02" db="EMBL/GenBank/DDBJ databases">
        <title>Complete Genome Sequence of Arcanobacterium phocisimile strain DSM 26142T from a harbour seal.</title>
        <authorList>
            <person name="Borowiak M."/>
            <person name="Alssahen M."/>
            <person name="Malorny B."/>
            <person name="Laemmler C."/>
            <person name="Siebert U."/>
            <person name="Ploetz M."/>
            <person name="Abdulmawjood A."/>
        </authorList>
    </citation>
    <scope>NUCLEOTIDE SEQUENCE [LARGE SCALE GENOMIC DNA]</scope>
    <source>
        <strain evidence="9 10">DSM 26142</strain>
    </source>
</reference>
<dbReference type="SUPFAM" id="SSF53597">
    <property type="entry name" value="Dihydrofolate reductase-like"/>
    <property type="match status" value="1"/>
</dbReference>
<sequence>MRIGAIWAQANDRAMGKDGTIPWYLPEDMRLFRQITTGSPVIMGRSTWESLPERMRPLPNRTNIVLTRAEDYDAPGALLAHSIDEALAAAAYCEADFCWVIGGAQIYQAFLDTCDLAVVTHIDLEVSGADTFAPVLPTGWQPLCSDTLTSEKGLTYQVCGYLNPCSSLSEDHIRQLLP</sequence>
<dbReference type="PANTHER" id="PTHR48069:SF3">
    <property type="entry name" value="DIHYDROFOLATE REDUCTASE"/>
    <property type="match status" value="1"/>
</dbReference>
<dbReference type="EC" id="1.5.1.3" evidence="3 7"/>
<evidence type="ECO:0000256" key="2">
    <source>
        <dbReference type="ARBA" id="ARBA00009539"/>
    </source>
</evidence>
<dbReference type="Pfam" id="PF00186">
    <property type="entry name" value="DHFR_1"/>
    <property type="match status" value="1"/>
</dbReference>
<dbReference type="Proteomes" id="UP000602653">
    <property type="component" value="Chromosome"/>
</dbReference>
<evidence type="ECO:0000256" key="4">
    <source>
        <dbReference type="ARBA" id="ARBA00022563"/>
    </source>
</evidence>
<feature type="domain" description="DHFR" evidence="8">
    <location>
        <begin position="2"/>
        <end position="163"/>
    </location>
</feature>
<evidence type="ECO:0000256" key="3">
    <source>
        <dbReference type="ARBA" id="ARBA00012856"/>
    </source>
</evidence>
<dbReference type="RefSeq" id="WP_204425070.1">
    <property type="nucleotide sequence ID" value="NZ_CP070228.1"/>
</dbReference>
<dbReference type="PIRSF" id="PIRSF000194">
    <property type="entry name" value="DHFR"/>
    <property type="match status" value="1"/>
</dbReference>
<organism evidence="9 10">
    <name type="scientific">Arcanobacterium phocisimile</name>
    <dbReference type="NCBI Taxonomy" id="1302235"/>
    <lineage>
        <taxon>Bacteria</taxon>
        <taxon>Bacillati</taxon>
        <taxon>Actinomycetota</taxon>
        <taxon>Actinomycetes</taxon>
        <taxon>Actinomycetales</taxon>
        <taxon>Actinomycetaceae</taxon>
        <taxon>Arcanobacterium</taxon>
    </lineage>
</organism>
<dbReference type="InterPro" id="IPR001796">
    <property type="entry name" value="DHFR_dom"/>
</dbReference>
<dbReference type="CDD" id="cd00209">
    <property type="entry name" value="DHFR"/>
    <property type="match status" value="1"/>
</dbReference>
<keyword evidence="4 7" id="KW-0554">One-carbon metabolism</keyword>
<keyword evidence="10" id="KW-1185">Reference proteome</keyword>
<evidence type="ECO:0000256" key="6">
    <source>
        <dbReference type="ARBA" id="ARBA00023002"/>
    </source>
</evidence>
<comment type="function">
    <text evidence="7">Key enzyme in folate metabolism. Catalyzes an essential reaction for de novo glycine and purine synthesis, and for DNA precursor synthesis.</text>
</comment>
<dbReference type="InterPro" id="IPR012259">
    <property type="entry name" value="DHFR"/>
</dbReference>
<keyword evidence="6 7" id="KW-0560">Oxidoreductase</keyword>